<dbReference type="RefSeq" id="WP_185624117.1">
    <property type="nucleotide sequence ID" value="NZ_JABGBW010000002.1"/>
</dbReference>
<evidence type="ECO:0000313" key="2">
    <source>
        <dbReference type="EMBL" id="MBC2576118.1"/>
    </source>
</evidence>
<sequence length="206" mass="23737">MNRADFMSDLRFYLEKAYKCIEPKEIDDILRDYDEYFREGLSEGKSEDDIAFSLGNPKEIVDEMVKNDIEDGKYKQSDFLHFYSDYNDEEKYKEKNKIRRKNAEETGLFFKRMILPIVIFFFDIMYFPVIVIATFGILLSIGIALLAVPIAGSTLDIIGMSSILVIFPILFAVGVALLIIWIFVILFKLGIKINSISYGVFKGGKR</sequence>
<dbReference type="SUPFAM" id="SSF103473">
    <property type="entry name" value="MFS general substrate transporter"/>
    <property type="match status" value="1"/>
</dbReference>
<dbReference type="Proteomes" id="UP000713904">
    <property type="component" value="Unassembled WGS sequence"/>
</dbReference>
<reference evidence="2 3" key="1">
    <citation type="submission" date="2020-05" db="EMBL/GenBank/DDBJ databases">
        <title>Draft genome of xy-202 and genomic insight in genome of the genus Peptostreptococcus.</title>
        <authorList>
            <person name="Zhang Z."/>
        </authorList>
    </citation>
    <scope>NUCLEOTIDE SEQUENCE [LARGE SCALE GENOMIC DNA]</scope>
    <source>
        <strain evidence="2 3">DSM 27025</strain>
    </source>
</reference>
<name>A0ABR6TL32_9FIRM</name>
<proteinExistence type="predicted"/>
<keyword evidence="1" id="KW-1133">Transmembrane helix</keyword>
<evidence type="ECO:0000256" key="1">
    <source>
        <dbReference type="SAM" id="Phobius"/>
    </source>
</evidence>
<protein>
    <submittedName>
        <fullName evidence="2">DUF1700 domain-containing protein</fullName>
    </submittedName>
</protein>
<evidence type="ECO:0000313" key="3">
    <source>
        <dbReference type="Proteomes" id="UP000713904"/>
    </source>
</evidence>
<keyword evidence="3" id="KW-1185">Reference proteome</keyword>
<feature type="transmembrane region" description="Helical" evidence="1">
    <location>
        <begin position="157"/>
        <end position="187"/>
    </location>
</feature>
<feature type="transmembrane region" description="Helical" evidence="1">
    <location>
        <begin position="118"/>
        <end position="151"/>
    </location>
</feature>
<organism evidence="2 3">
    <name type="scientific">Peptostreptococcus canis</name>
    <dbReference type="NCBI Taxonomy" id="1159213"/>
    <lineage>
        <taxon>Bacteria</taxon>
        <taxon>Bacillati</taxon>
        <taxon>Bacillota</taxon>
        <taxon>Clostridia</taxon>
        <taxon>Peptostreptococcales</taxon>
        <taxon>Peptostreptococcaceae</taxon>
        <taxon>Peptostreptococcus</taxon>
    </lineage>
</organism>
<keyword evidence="1" id="KW-0812">Transmembrane</keyword>
<dbReference type="InterPro" id="IPR036259">
    <property type="entry name" value="MFS_trans_sf"/>
</dbReference>
<dbReference type="Pfam" id="PF22564">
    <property type="entry name" value="HAAS"/>
    <property type="match status" value="1"/>
</dbReference>
<dbReference type="EMBL" id="JABGBW010000002">
    <property type="protein sequence ID" value="MBC2576118.1"/>
    <property type="molecule type" value="Genomic_DNA"/>
</dbReference>
<accession>A0ABR6TL32</accession>
<comment type="caution">
    <text evidence="2">The sequence shown here is derived from an EMBL/GenBank/DDBJ whole genome shotgun (WGS) entry which is preliminary data.</text>
</comment>
<gene>
    <name evidence="2" type="ORF">HLB29_05410</name>
</gene>
<keyword evidence="1" id="KW-0472">Membrane</keyword>